<evidence type="ECO:0000256" key="1">
    <source>
        <dbReference type="SAM" id="MobiDB-lite"/>
    </source>
</evidence>
<feature type="compositionally biased region" description="Low complexity" evidence="1">
    <location>
        <begin position="107"/>
        <end position="118"/>
    </location>
</feature>
<sequence length="753" mass="73897">MFFSQANVIIPTSFAQPFPSGDYSNFSLNSWLNANYFGGGNPDYKVFQMPSDLATMLAGIPAVSTSYPYIGSCTVGGGQGEPTVHVPVNALTATSHSTLTMSGAYNTGTTTDLPRTTTSAVNGGSTATNGLDAQTPQPETQASQGQTGQGSAVNAGSTQAGTTPETAAQSQPTLVNPTEGTPTSAQVSQAASSQNSASEGQTSAQPSTQGQPVSSQASRARTSQAGQSQQTGGAQSQGDQGQQTQNSPSVGNQASTAQPKAPTSTQNIGGIIASVLGVTSTPQATQASAPAAGSSAANQVQTIDAGGQQIELSQIGSSSYAISGQTVSNGGVATAAGHVVSVAQSGSAVIIDYSVTSPLSGPAQSTATVASPSAQIYSAAGQEITVSQVGLSSYVVNGQTVTQGGAATAGGHVVSIATSGAAVVIDGSVTSSLPSYAQGGDTAPQAQVYSVGGQQLTISEVGSSSYNINGQTASAGGVATVGGHTISVQPSGSVVVIDNSMTSPLQAQPTGAVAQTQVYSTAGQQITVSRVGPSSYDINGQTVSAGGIATVGGHTISVQSSGTAVVIDNSVTSAFGSSPEPTGVLTLPSGSLQYSEVGSAYVIESQTLAPGSIATISGQTLSLGSSGILVIDGSSTTHLSTSTTYGQSVITLGGSLVTFQETGSEVIVGSQTLVPGAVVTVNGETLSLAPGGSGLVAVSGTQTSTLGSVAATAETTQQIGGAAQPTNAAMRRACGRDFLWLLSGVVISCVVLT</sequence>
<feature type="compositionally biased region" description="Polar residues" evidence="1">
    <location>
        <begin position="119"/>
        <end position="139"/>
    </location>
</feature>
<gene>
    <name evidence="2" type="ORF">LTR97_007026</name>
</gene>
<reference evidence="2" key="1">
    <citation type="submission" date="2023-08" db="EMBL/GenBank/DDBJ databases">
        <title>Black Yeasts Isolated from many extreme environments.</title>
        <authorList>
            <person name="Coleine C."/>
            <person name="Stajich J.E."/>
            <person name="Selbmann L."/>
        </authorList>
    </citation>
    <scope>NUCLEOTIDE SEQUENCE</scope>
    <source>
        <strain evidence="2">CCFEE 5810</strain>
    </source>
</reference>
<feature type="compositionally biased region" description="Polar residues" evidence="1">
    <location>
        <begin position="154"/>
        <end position="183"/>
    </location>
</feature>
<name>A0AAN7W5S2_9PEZI</name>
<dbReference type="EMBL" id="JAVRQU010000010">
    <property type="protein sequence ID" value="KAK5698066.1"/>
    <property type="molecule type" value="Genomic_DNA"/>
</dbReference>
<comment type="caution">
    <text evidence="2">The sequence shown here is derived from an EMBL/GenBank/DDBJ whole genome shotgun (WGS) entry which is preliminary data.</text>
</comment>
<organism evidence="2 3">
    <name type="scientific">Elasticomyces elasticus</name>
    <dbReference type="NCBI Taxonomy" id="574655"/>
    <lineage>
        <taxon>Eukaryota</taxon>
        <taxon>Fungi</taxon>
        <taxon>Dikarya</taxon>
        <taxon>Ascomycota</taxon>
        <taxon>Pezizomycotina</taxon>
        <taxon>Dothideomycetes</taxon>
        <taxon>Dothideomycetidae</taxon>
        <taxon>Mycosphaerellales</taxon>
        <taxon>Teratosphaeriaceae</taxon>
        <taxon>Elasticomyces</taxon>
    </lineage>
</organism>
<accession>A0AAN7W5S2</accession>
<dbReference type="AlphaFoldDB" id="A0AAN7W5S2"/>
<feature type="region of interest" description="Disordered" evidence="1">
    <location>
        <begin position="103"/>
        <end position="265"/>
    </location>
</feature>
<feature type="compositionally biased region" description="Low complexity" evidence="1">
    <location>
        <begin position="184"/>
        <end position="198"/>
    </location>
</feature>
<feature type="compositionally biased region" description="Polar residues" evidence="1">
    <location>
        <begin position="246"/>
        <end position="265"/>
    </location>
</feature>
<feature type="compositionally biased region" description="Low complexity" evidence="1">
    <location>
        <begin position="214"/>
        <end position="245"/>
    </location>
</feature>
<protein>
    <submittedName>
        <fullName evidence="2">Uncharacterized protein</fullName>
    </submittedName>
</protein>
<feature type="compositionally biased region" description="Low complexity" evidence="1">
    <location>
        <begin position="140"/>
        <end position="152"/>
    </location>
</feature>
<dbReference type="Proteomes" id="UP001310594">
    <property type="component" value="Unassembled WGS sequence"/>
</dbReference>
<evidence type="ECO:0000313" key="3">
    <source>
        <dbReference type="Proteomes" id="UP001310594"/>
    </source>
</evidence>
<feature type="compositionally biased region" description="Polar residues" evidence="1">
    <location>
        <begin position="199"/>
        <end position="213"/>
    </location>
</feature>
<evidence type="ECO:0000313" key="2">
    <source>
        <dbReference type="EMBL" id="KAK5698066.1"/>
    </source>
</evidence>
<proteinExistence type="predicted"/>